<dbReference type="EMBL" id="CABITT030000004">
    <property type="protein sequence ID" value="VVB01205.1"/>
    <property type="molecule type" value="Genomic_DNA"/>
</dbReference>
<evidence type="ECO:0000313" key="2">
    <source>
        <dbReference type="Proteomes" id="UP000489600"/>
    </source>
</evidence>
<organism evidence="1 2">
    <name type="scientific">Arabis nemorensis</name>
    <dbReference type="NCBI Taxonomy" id="586526"/>
    <lineage>
        <taxon>Eukaryota</taxon>
        <taxon>Viridiplantae</taxon>
        <taxon>Streptophyta</taxon>
        <taxon>Embryophyta</taxon>
        <taxon>Tracheophyta</taxon>
        <taxon>Spermatophyta</taxon>
        <taxon>Magnoliopsida</taxon>
        <taxon>eudicotyledons</taxon>
        <taxon>Gunneridae</taxon>
        <taxon>Pentapetalae</taxon>
        <taxon>rosids</taxon>
        <taxon>malvids</taxon>
        <taxon>Brassicales</taxon>
        <taxon>Brassicaceae</taxon>
        <taxon>Arabideae</taxon>
        <taxon>Arabis</taxon>
    </lineage>
</organism>
<name>A0A565BHV6_9BRAS</name>
<accession>A0A565BHV6</accession>
<dbReference type="AlphaFoldDB" id="A0A565BHV6"/>
<reference evidence="1" key="1">
    <citation type="submission" date="2019-07" db="EMBL/GenBank/DDBJ databases">
        <authorList>
            <person name="Dittberner H."/>
        </authorList>
    </citation>
    <scope>NUCLEOTIDE SEQUENCE [LARGE SCALE GENOMIC DNA]</scope>
</reference>
<evidence type="ECO:0000313" key="1">
    <source>
        <dbReference type="EMBL" id="VVB01205.1"/>
    </source>
</evidence>
<gene>
    <name evidence="1" type="ORF">ANE_LOCUS11649</name>
</gene>
<proteinExistence type="predicted"/>
<comment type="caution">
    <text evidence="1">The sequence shown here is derived from an EMBL/GenBank/DDBJ whole genome shotgun (WGS) entry which is preliminary data.</text>
</comment>
<sequence length="59" mass="6796">MKLWNYTCKLKYMQFGTKKSISIKDVKAKLLSMKKSSSDRLSMMILYFLSAVLAKKGRG</sequence>
<protein>
    <submittedName>
        <fullName evidence="1">Uncharacterized protein</fullName>
    </submittedName>
</protein>
<keyword evidence="2" id="KW-1185">Reference proteome</keyword>
<dbReference type="Proteomes" id="UP000489600">
    <property type="component" value="Unassembled WGS sequence"/>
</dbReference>